<dbReference type="InterPro" id="IPR022190">
    <property type="entry name" value="DUF3716"/>
</dbReference>
<feature type="region of interest" description="Disordered" evidence="2">
    <location>
        <begin position="166"/>
        <end position="198"/>
    </location>
</feature>
<dbReference type="AlphaFoldDB" id="A0A9W9N454"/>
<comment type="caution">
    <text evidence="3">The sequence shown here is derived from an EMBL/GenBank/DDBJ whole genome shotgun (WGS) entry which is preliminary data.</text>
</comment>
<evidence type="ECO:0000256" key="2">
    <source>
        <dbReference type="SAM" id="MobiDB-lite"/>
    </source>
</evidence>
<evidence type="ECO:0000313" key="4">
    <source>
        <dbReference type="Proteomes" id="UP001150904"/>
    </source>
</evidence>
<proteinExistence type="predicted"/>
<organism evidence="3 4">
    <name type="scientific">Penicillium cinerascens</name>
    <dbReference type="NCBI Taxonomy" id="70096"/>
    <lineage>
        <taxon>Eukaryota</taxon>
        <taxon>Fungi</taxon>
        <taxon>Dikarya</taxon>
        <taxon>Ascomycota</taxon>
        <taxon>Pezizomycotina</taxon>
        <taxon>Eurotiomycetes</taxon>
        <taxon>Eurotiomycetidae</taxon>
        <taxon>Eurotiales</taxon>
        <taxon>Aspergillaceae</taxon>
        <taxon>Penicillium</taxon>
    </lineage>
</organism>
<dbReference type="OrthoDB" id="4314997at2759"/>
<name>A0A9W9N454_9EURO</name>
<keyword evidence="4" id="KW-1185">Reference proteome</keyword>
<dbReference type="RefSeq" id="XP_058310533.1">
    <property type="nucleotide sequence ID" value="XM_058451071.1"/>
</dbReference>
<sequence>MEEPKVEDDRIPVLKMEDLYSENNSIPSKQSPTFDTPIISAVSLPPGYWAQMAKGCDLRFGRRAIRTPGTLLYSMRDLPARREPTLRAPNRHKRIWPMNGRDLFELINQKPQNTEALYAQVVADEVLEGQAACTNCLAGDGLYTVCVRVPGQYHCANCHHGRQQGRCSLRPATSSGVKENNPERERNSPLQGTERVGQDTEARNIEIAEKIGNLILAEEKELMRLQDMIAKKEDLIQTLKAINESLGVSP</sequence>
<accession>A0A9W9N454</accession>
<protein>
    <submittedName>
        <fullName evidence="3">Uncharacterized protein</fullName>
    </submittedName>
</protein>
<evidence type="ECO:0000313" key="3">
    <source>
        <dbReference type="EMBL" id="KAJ5212363.1"/>
    </source>
</evidence>
<reference evidence="3" key="1">
    <citation type="submission" date="2022-12" db="EMBL/GenBank/DDBJ databases">
        <authorList>
            <person name="Petersen C."/>
        </authorList>
    </citation>
    <scope>NUCLEOTIDE SEQUENCE</scope>
    <source>
        <strain evidence="3">IBT 15544</strain>
    </source>
</reference>
<dbReference type="EMBL" id="JAPQKR010000008">
    <property type="protein sequence ID" value="KAJ5212363.1"/>
    <property type="molecule type" value="Genomic_DNA"/>
</dbReference>
<gene>
    <name evidence="3" type="ORF">N7498_004009</name>
</gene>
<dbReference type="GeneID" id="83178372"/>
<dbReference type="Pfam" id="PF12511">
    <property type="entry name" value="DUF3716"/>
    <property type="match status" value="1"/>
</dbReference>
<keyword evidence="1" id="KW-0175">Coiled coil</keyword>
<dbReference type="Proteomes" id="UP001150904">
    <property type="component" value="Unassembled WGS sequence"/>
</dbReference>
<reference evidence="3" key="2">
    <citation type="journal article" date="2023" name="IMA Fungus">
        <title>Comparative genomic study of the Penicillium genus elucidates a diverse pangenome and 15 lateral gene transfer events.</title>
        <authorList>
            <person name="Petersen C."/>
            <person name="Sorensen T."/>
            <person name="Nielsen M.R."/>
            <person name="Sondergaard T.E."/>
            <person name="Sorensen J.L."/>
            <person name="Fitzpatrick D.A."/>
            <person name="Frisvad J.C."/>
            <person name="Nielsen K.L."/>
        </authorList>
    </citation>
    <scope>NUCLEOTIDE SEQUENCE</scope>
    <source>
        <strain evidence="3">IBT 15544</strain>
    </source>
</reference>
<evidence type="ECO:0000256" key="1">
    <source>
        <dbReference type="SAM" id="Coils"/>
    </source>
</evidence>
<feature type="coiled-coil region" evidence="1">
    <location>
        <begin position="215"/>
        <end position="245"/>
    </location>
</feature>